<dbReference type="SUPFAM" id="SSF75304">
    <property type="entry name" value="Amidase signature (AS) enzymes"/>
    <property type="match status" value="1"/>
</dbReference>
<protein>
    <submittedName>
        <fullName evidence="2">Amidase signature domain-containing protein</fullName>
    </submittedName>
</protein>
<dbReference type="Proteomes" id="UP001172155">
    <property type="component" value="Unassembled WGS sequence"/>
</dbReference>
<dbReference type="Pfam" id="PF01425">
    <property type="entry name" value="Amidase"/>
    <property type="match status" value="1"/>
</dbReference>
<feature type="domain" description="Amidase" evidence="1">
    <location>
        <begin position="27"/>
        <end position="255"/>
    </location>
</feature>
<accession>A0AA40K9T7</accession>
<gene>
    <name evidence="2" type="ORF">B0T18DRAFT_400829</name>
</gene>
<name>A0AA40K9T7_9PEZI</name>
<sequence>MAHFDPLTTNAIELVTLLSANKLTSVDIVTQYLDQIGRRNPSLHAFLSIAPRDLLLREASELDKERLQGRMRSPLHGIPIVIKDVFITASLLGMPTTAGSPALLDAKASSNSPIVQRLLDAGMIILGKTNMTELAGMKHPTVMPGWSPVAGQTLSPYVGPIEEGETLLGHSAPGGSSTGSAVAVAAGFAPLALGTETIGSIITPASRAGLYALKPTVGAVQGTEKGMYTLTEFFDSPGGMAKGVRDLREVMEVLMPNRGVGYRMGVSGEGCGRWEGLEVGFLDAGVWKMAHGMCKDIGGAGREMGEAYESVVEKIRAQGGTVKYPAEIADIRALSVDGEDAIMPIAFWDFKNICIPRFLGGFDEAPVKNLADIVRFNEEHKEQCLPPPYTGQEDLKKALANNATEEHITALKVALRKKAKNILNEALDSAGVTLIAALADSPLCIHAAAAGYPIATVPLGQLRYNGRPFGLCVIARGDDEETLLRFMDMYESTVASPRPTPLFRGL</sequence>
<dbReference type="PANTHER" id="PTHR42678:SF34">
    <property type="entry name" value="OS04G0183300 PROTEIN"/>
    <property type="match status" value="1"/>
</dbReference>
<dbReference type="PANTHER" id="PTHR42678">
    <property type="entry name" value="AMIDASE"/>
    <property type="match status" value="1"/>
</dbReference>
<dbReference type="InterPro" id="IPR023631">
    <property type="entry name" value="Amidase_dom"/>
</dbReference>
<reference evidence="2" key="1">
    <citation type="submission" date="2023-06" db="EMBL/GenBank/DDBJ databases">
        <title>Genome-scale phylogeny and comparative genomics of the fungal order Sordariales.</title>
        <authorList>
            <consortium name="Lawrence Berkeley National Laboratory"/>
            <person name="Hensen N."/>
            <person name="Bonometti L."/>
            <person name="Westerberg I."/>
            <person name="Brannstrom I.O."/>
            <person name="Guillou S."/>
            <person name="Cros-Aarteil S."/>
            <person name="Calhoun S."/>
            <person name="Haridas S."/>
            <person name="Kuo A."/>
            <person name="Mondo S."/>
            <person name="Pangilinan J."/>
            <person name="Riley R."/>
            <person name="LaButti K."/>
            <person name="Andreopoulos B."/>
            <person name="Lipzen A."/>
            <person name="Chen C."/>
            <person name="Yanf M."/>
            <person name="Daum C."/>
            <person name="Ng V."/>
            <person name="Clum A."/>
            <person name="Steindorff A."/>
            <person name="Ohm R."/>
            <person name="Martin F."/>
            <person name="Silar P."/>
            <person name="Natvig D."/>
            <person name="Lalanne C."/>
            <person name="Gautier V."/>
            <person name="Ament-velasquez S.L."/>
            <person name="Kruys A."/>
            <person name="Hutchinson M.I."/>
            <person name="Powell A.J."/>
            <person name="Barry K."/>
            <person name="Miller A.N."/>
            <person name="Grigoriev I.V."/>
            <person name="Debuchy R."/>
            <person name="Gladieux P."/>
            <person name="Thoren M.H."/>
            <person name="Johannesson H."/>
        </authorList>
    </citation>
    <scope>NUCLEOTIDE SEQUENCE</scope>
    <source>
        <strain evidence="2">SMH3187-1</strain>
    </source>
</reference>
<dbReference type="AlphaFoldDB" id="A0AA40K9T7"/>
<proteinExistence type="predicted"/>
<evidence type="ECO:0000313" key="3">
    <source>
        <dbReference type="Proteomes" id="UP001172155"/>
    </source>
</evidence>
<dbReference type="Gene3D" id="3.90.1300.10">
    <property type="entry name" value="Amidase signature (AS) domain"/>
    <property type="match status" value="1"/>
</dbReference>
<evidence type="ECO:0000313" key="2">
    <source>
        <dbReference type="EMBL" id="KAK0750692.1"/>
    </source>
</evidence>
<evidence type="ECO:0000259" key="1">
    <source>
        <dbReference type="Pfam" id="PF01425"/>
    </source>
</evidence>
<dbReference type="EMBL" id="JAUKUD010000002">
    <property type="protein sequence ID" value="KAK0750692.1"/>
    <property type="molecule type" value="Genomic_DNA"/>
</dbReference>
<comment type="caution">
    <text evidence="2">The sequence shown here is derived from an EMBL/GenBank/DDBJ whole genome shotgun (WGS) entry which is preliminary data.</text>
</comment>
<keyword evidence="3" id="KW-1185">Reference proteome</keyword>
<organism evidence="2 3">
    <name type="scientific">Schizothecium vesticola</name>
    <dbReference type="NCBI Taxonomy" id="314040"/>
    <lineage>
        <taxon>Eukaryota</taxon>
        <taxon>Fungi</taxon>
        <taxon>Dikarya</taxon>
        <taxon>Ascomycota</taxon>
        <taxon>Pezizomycotina</taxon>
        <taxon>Sordariomycetes</taxon>
        <taxon>Sordariomycetidae</taxon>
        <taxon>Sordariales</taxon>
        <taxon>Schizotheciaceae</taxon>
        <taxon>Schizothecium</taxon>
    </lineage>
</organism>
<dbReference type="InterPro" id="IPR036928">
    <property type="entry name" value="AS_sf"/>
</dbReference>